<dbReference type="GO" id="GO:0071586">
    <property type="term" value="P:CAAX-box protein processing"/>
    <property type="evidence" value="ECO:0007669"/>
    <property type="project" value="InterPro"/>
</dbReference>
<evidence type="ECO:0000256" key="1">
    <source>
        <dbReference type="ARBA" id="ARBA00004477"/>
    </source>
</evidence>
<feature type="domain" description="CAAX prenyl protease 2/Lysostaphin resistance protein A-like" evidence="14">
    <location>
        <begin position="123"/>
        <end position="224"/>
    </location>
</feature>
<feature type="transmembrane region" description="Helical" evidence="13">
    <location>
        <begin position="153"/>
        <end position="173"/>
    </location>
</feature>
<keyword evidence="4 13" id="KW-0812">Transmembrane</keyword>
<dbReference type="AlphaFoldDB" id="A0A0N4ZX19"/>
<evidence type="ECO:0000256" key="13">
    <source>
        <dbReference type="SAM" id="Phobius"/>
    </source>
</evidence>
<dbReference type="GO" id="GO:0005789">
    <property type="term" value="C:endoplasmic reticulum membrane"/>
    <property type="evidence" value="ECO:0007669"/>
    <property type="project" value="UniProtKB-SubCell"/>
</dbReference>
<comment type="similarity">
    <text evidence="2">Belongs to the peptidase U48 family.</text>
</comment>
<name>A0A0N4ZX19_PARTI</name>
<comment type="subcellular location">
    <subcellularLocation>
        <location evidence="1">Endoplasmic reticulum membrane</location>
        <topology evidence="1">Multi-pass membrane protein</topology>
    </subcellularLocation>
</comment>
<evidence type="ECO:0000256" key="4">
    <source>
        <dbReference type="ARBA" id="ARBA00022692"/>
    </source>
</evidence>
<evidence type="ECO:0000256" key="5">
    <source>
        <dbReference type="ARBA" id="ARBA00022801"/>
    </source>
</evidence>
<dbReference type="Proteomes" id="UP000038045">
    <property type="component" value="Unplaced"/>
</dbReference>
<dbReference type="GO" id="GO:0004222">
    <property type="term" value="F:metalloendopeptidase activity"/>
    <property type="evidence" value="ECO:0007669"/>
    <property type="project" value="InterPro"/>
</dbReference>
<proteinExistence type="inferred from homology"/>
<evidence type="ECO:0000313" key="16">
    <source>
        <dbReference type="WBParaSite" id="PTRK_0001323400.1"/>
    </source>
</evidence>
<keyword evidence="5" id="KW-0378">Hydrolase</keyword>
<keyword evidence="15" id="KW-1185">Reference proteome</keyword>
<sequence length="272" mass="30626">MVCDVGIIFCLFAPFIYLTVLWMFDFNGTDRNALPSVIRRVTGALCCNLGFIFVVHMILSKDNIGSFSKMGIKKEGIIASLFVSPIPTISLYFGTIIMLGLDGTLKHIFTYKGWNDCIRDRIFVRNVLFAPISEELAFRACCIPLLINCFEKSTIIFILPLGFSLCHLHHILDDTRKGLSVIGSLLARLFQCSYSYLFGIYAAFLFIRTGNVIAPILSHAICNCLGLPSIHDVSEYPDKLPRMVLYCCHIFGLVMFIFLLFPLTDSILYQSI</sequence>
<organism evidence="15 16">
    <name type="scientific">Parastrongyloides trichosuri</name>
    <name type="common">Possum-specific nematode worm</name>
    <dbReference type="NCBI Taxonomy" id="131310"/>
    <lineage>
        <taxon>Eukaryota</taxon>
        <taxon>Metazoa</taxon>
        <taxon>Ecdysozoa</taxon>
        <taxon>Nematoda</taxon>
        <taxon>Chromadorea</taxon>
        <taxon>Rhabditida</taxon>
        <taxon>Tylenchina</taxon>
        <taxon>Panagrolaimomorpha</taxon>
        <taxon>Strongyloidoidea</taxon>
        <taxon>Strongyloididae</taxon>
        <taxon>Parastrongyloides</taxon>
    </lineage>
</organism>
<keyword evidence="3" id="KW-0645">Protease</keyword>
<comment type="catalytic activity">
    <reaction evidence="10">
        <text>Hydrolyzes the peptide bond -P2-(S-farnesyl or geranylgeranyl)C-P1'-P2'-P3'-COOH where P1' and P2' are amino acids with aliphatic sidechains and P3' is any C-terminal residue.</text>
        <dbReference type="EC" id="3.4.26.1"/>
    </reaction>
</comment>
<dbReference type="PANTHER" id="PTHR13046:SF0">
    <property type="entry name" value="CAAX PRENYL PROTEASE 2"/>
    <property type="match status" value="1"/>
</dbReference>
<evidence type="ECO:0000256" key="10">
    <source>
        <dbReference type="ARBA" id="ARBA00047280"/>
    </source>
</evidence>
<evidence type="ECO:0000256" key="11">
    <source>
        <dbReference type="ARBA" id="ARBA00049729"/>
    </source>
</evidence>
<feature type="transmembrane region" description="Helical" evidence="13">
    <location>
        <begin position="78"/>
        <end position="101"/>
    </location>
</feature>
<evidence type="ECO:0000256" key="9">
    <source>
        <dbReference type="ARBA" id="ARBA00032607"/>
    </source>
</evidence>
<feature type="transmembrane region" description="Helical" evidence="13">
    <location>
        <begin position="243"/>
        <end position="263"/>
    </location>
</feature>
<dbReference type="InterPro" id="IPR003675">
    <property type="entry name" value="Rce1/LyrA-like_dom"/>
</dbReference>
<dbReference type="EC" id="3.4.26.1" evidence="11"/>
<evidence type="ECO:0000256" key="2">
    <source>
        <dbReference type="ARBA" id="ARBA00006897"/>
    </source>
</evidence>
<feature type="transmembrane region" description="Helical" evidence="13">
    <location>
        <begin position="6"/>
        <end position="25"/>
    </location>
</feature>
<dbReference type="STRING" id="131310.A0A0N4ZX19"/>
<dbReference type="InterPro" id="IPR039731">
    <property type="entry name" value="Rce1"/>
</dbReference>
<dbReference type="PANTHER" id="PTHR13046">
    <property type="entry name" value="PROTEASE U48 CAAX PRENYL PROTEASE RCE1"/>
    <property type="match status" value="1"/>
</dbReference>
<dbReference type="Pfam" id="PF02517">
    <property type="entry name" value="Rce1-like"/>
    <property type="match status" value="1"/>
</dbReference>
<feature type="transmembrane region" description="Helical" evidence="13">
    <location>
        <begin position="185"/>
        <end position="207"/>
    </location>
</feature>
<evidence type="ECO:0000256" key="12">
    <source>
        <dbReference type="ARBA" id="ARBA00049763"/>
    </source>
</evidence>
<dbReference type="WBParaSite" id="PTRK_0001323400.1">
    <property type="protein sequence ID" value="PTRK_0001323400.1"/>
    <property type="gene ID" value="PTRK_0001323400"/>
</dbReference>
<feature type="transmembrane region" description="Helical" evidence="13">
    <location>
        <begin position="37"/>
        <end position="58"/>
    </location>
</feature>
<keyword evidence="7 13" id="KW-1133">Transmembrane helix</keyword>
<evidence type="ECO:0000313" key="15">
    <source>
        <dbReference type="Proteomes" id="UP000038045"/>
    </source>
</evidence>
<evidence type="ECO:0000259" key="14">
    <source>
        <dbReference type="Pfam" id="PF02517"/>
    </source>
</evidence>
<accession>A0A0N4ZX19</accession>
<evidence type="ECO:0000256" key="8">
    <source>
        <dbReference type="ARBA" id="ARBA00023136"/>
    </source>
</evidence>
<evidence type="ECO:0000256" key="3">
    <source>
        <dbReference type="ARBA" id="ARBA00022670"/>
    </source>
</evidence>
<protein>
    <recommendedName>
        <fullName evidence="12">CAAX prenyl protease 2</fullName>
        <ecNumber evidence="11">3.4.26.1</ecNumber>
    </recommendedName>
    <alternativeName>
        <fullName evidence="9">Farnesylated proteins-converting enzyme 2</fullName>
    </alternativeName>
</protein>
<keyword evidence="6" id="KW-0256">Endoplasmic reticulum</keyword>
<evidence type="ECO:0000256" key="6">
    <source>
        <dbReference type="ARBA" id="ARBA00022824"/>
    </source>
</evidence>
<evidence type="ECO:0000256" key="7">
    <source>
        <dbReference type="ARBA" id="ARBA00022989"/>
    </source>
</evidence>
<keyword evidence="8 13" id="KW-0472">Membrane</keyword>
<reference evidence="16" key="1">
    <citation type="submission" date="2017-02" db="UniProtKB">
        <authorList>
            <consortium name="WormBaseParasite"/>
        </authorList>
    </citation>
    <scope>IDENTIFICATION</scope>
</reference>